<evidence type="ECO:0000313" key="1">
    <source>
        <dbReference type="EMBL" id="JAH59861.1"/>
    </source>
</evidence>
<organism evidence="1">
    <name type="scientific">Anguilla anguilla</name>
    <name type="common">European freshwater eel</name>
    <name type="synonym">Muraena anguilla</name>
    <dbReference type="NCBI Taxonomy" id="7936"/>
    <lineage>
        <taxon>Eukaryota</taxon>
        <taxon>Metazoa</taxon>
        <taxon>Chordata</taxon>
        <taxon>Craniata</taxon>
        <taxon>Vertebrata</taxon>
        <taxon>Euteleostomi</taxon>
        <taxon>Actinopterygii</taxon>
        <taxon>Neopterygii</taxon>
        <taxon>Teleostei</taxon>
        <taxon>Anguilliformes</taxon>
        <taxon>Anguillidae</taxon>
        <taxon>Anguilla</taxon>
    </lineage>
</organism>
<dbReference type="EMBL" id="GBXM01039870">
    <property type="protein sequence ID" value="JAH68707.1"/>
    <property type="molecule type" value="Transcribed_RNA"/>
</dbReference>
<dbReference type="AlphaFoldDB" id="A0A0E9U233"/>
<sequence>MSLLRSLQNLIGMGLISHLALAPRVLAVA</sequence>
<reference evidence="1" key="1">
    <citation type="submission" date="2014-11" db="EMBL/GenBank/DDBJ databases">
        <authorList>
            <person name="Amaro Gonzalez C."/>
        </authorList>
    </citation>
    <scope>NUCLEOTIDE SEQUENCE</scope>
</reference>
<proteinExistence type="predicted"/>
<dbReference type="EMBL" id="GBXM01048716">
    <property type="protein sequence ID" value="JAH59861.1"/>
    <property type="molecule type" value="Transcribed_RNA"/>
</dbReference>
<reference evidence="1" key="2">
    <citation type="journal article" date="2015" name="Fish Shellfish Immunol.">
        <title>Early steps in the European eel (Anguilla anguilla)-Vibrio vulnificus interaction in the gills: Role of the RtxA13 toxin.</title>
        <authorList>
            <person name="Callol A."/>
            <person name="Pajuelo D."/>
            <person name="Ebbesson L."/>
            <person name="Teles M."/>
            <person name="MacKenzie S."/>
            <person name="Amaro C."/>
        </authorList>
    </citation>
    <scope>NUCLEOTIDE SEQUENCE</scope>
</reference>
<accession>A0A0E9U233</accession>
<dbReference type="EMBL" id="GBXM01059213">
    <property type="protein sequence ID" value="JAH49364.1"/>
    <property type="molecule type" value="Transcribed_RNA"/>
</dbReference>
<protein>
    <submittedName>
        <fullName evidence="1">Uncharacterized protein</fullName>
    </submittedName>
</protein>
<name>A0A0E9U233_ANGAN</name>